<keyword evidence="3" id="KW-1185">Reference proteome</keyword>
<accession>A0ABZ2LBF1</accession>
<dbReference type="RefSeq" id="WP_394836786.1">
    <property type="nucleotide sequence ID" value="NZ_CP089929.1"/>
</dbReference>
<sequence>MNAAHKVPPSTMSDDLTAEEAGQNEAARAPRDGQGFLKLKSGIKAGSGFQGPPIIPRPAA</sequence>
<name>A0ABZ2LBF1_9BACT</name>
<reference evidence="2" key="1">
    <citation type="submission" date="2021-12" db="EMBL/GenBank/DDBJ databases">
        <title>Discovery of the Pendulisporaceae a myxobacterial family with distinct sporulation behavior and unique specialized metabolism.</title>
        <authorList>
            <person name="Garcia R."/>
            <person name="Popoff A."/>
            <person name="Bader C.D."/>
            <person name="Loehr J."/>
            <person name="Walesch S."/>
            <person name="Walt C."/>
            <person name="Boldt J."/>
            <person name="Bunk B."/>
            <person name="Haeckl F.J.F.P.J."/>
            <person name="Gunesch A.P."/>
            <person name="Birkelbach J."/>
            <person name="Nuebel U."/>
            <person name="Pietschmann T."/>
            <person name="Bach T."/>
            <person name="Mueller R."/>
        </authorList>
    </citation>
    <scope>NUCLEOTIDE SEQUENCE</scope>
    <source>
        <strain evidence="2">MSr11367</strain>
    </source>
</reference>
<gene>
    <name evidence="2" type="ORF">LVJ94_07745</name>
</gene>
<organism evidence="2 3">
    <name type="scientific">Pendulispora rubella</name>
    <dbReference type="NCBI Taxonomy" id="2741070"/>
    <lineage>
        <taxon>Bacteria</taxon>
        <taxon>Pseudomonadati</taxon>
        <taxon>Myxococcota</taxon>
        <taxon>Myxococcia</taxon>
        <taxon>Myxococcales</taxon>
        <taxon>Sorangiineae</taxon>
        <taxon>Pendulisporaceae</taxon>
        <taxon>Pendulispora</taxon>
    </lineage>
</organism>
<evidence type="ECO:0000313" key="3">
    <source>
        <dbReference type="Proteomes" id="UP001374803"/>
    </source>
</evidence>
<evidence type="ECO:0000313" key="2">
    <source>
        <dbReference type="EMBL" id="WXB07126.1"/>
    </source>
</evidence>
<feature type="region of interest" description="Disordered" evidence="1">
    <location>
        <begin position="1"/>
        <end position="60"/>
    </location>
</feature>
<protein>
    <submittedName>
        <fullName evidence="2">Uncharacterized protein</fullName>
    </submittedName>
</protein>
<dbReference type="Proteomes" id="UP001374803">
    <property type="component" value="Chromosome"/>
</dbReference>
<evidence type="ECO:0000256" key="1">
    <source>
        <dbReference type="SAM" id="MobiDB-lite"/>
    </source>
</evidence>
<dbReference type="EMBL" id="CP089983">
    <property type="protein sequence ID" value="WXB07126.1"/>
    <property type="molecule type" value="Genomic_DNA"/>
</dbReference>
<proteinExistence type="predicted"/>